<dbReference type="EnsemblMetazoa" id="CapteT187663">
    <property type="protein sequence ID" value="CapteP187663"/>
    <property type="gene ID" value="CapteG187663"/>
</dbReference>
<keyword evidence="4" id="KW-1185">Reference proteome</keyword>
<reference evidence="4" key="1">
    <citation type="submission" date="2012-12" db="EMBL/GenBank/DDBJ databases">
        <authorList>
            <person name="Hellsten U."/>
            <person name="Grimwood J."/>
            <person name="Chapman J.A."/>
            <person name="Shapiro H."/>
            <person name="Aerts A."/>
            <person name="Otillar R.P."/>
            <person name="Terry A.Y."/>
            <person name="Boore J.L."/>
            <person name="Simakov O."/>
            <person name="Marletaz F."/>
            <person name="Cho S.-J."/>
            <person name="Edsinger-Gonzales E."/>
            <person name="Havlak P."/>
            <person name="Kuo D.-H."/>
            <person name="Larsson T."/>
            <person name="Lv J."/>
            <person name="Arendt D."/>
            <person name="Savage R."/>
            <person name="Osoegawa K."/>
            <person name="de Jong P."/>
            <person name="Lindberg D.R."/>
            <person name="Seaver E.C."/>
            <person name="Weisblat D.A."/>
            <person name="Putnam N.H."/>
            <person name="Grigoriev I.V."/>
            <person name="Rokhsar D.S."/>
        </authorList>
    </citation>
    <scope>NUCLEOTIDE SEQUENCE</scope>
    <source>
        <strain evidence="4">I ESC-2004</strain>
    </source>
</reference>
<reference evidence="3" key="3">
    <citation type="submission" date="2015-06" db="UniProtKB">
        <authorList>
            <consortium name="EnsemblMetazoa"/>
        </authorList>
    </citation>
    <scope>IDENTIFICATION</scope>
</reference>
<evidence type="ECO:0000313" key="3">
    <source>
        <dbReference type="EnsemblMetazoa" id="CapteP187663"/>
    </source>
</evidence>
<dbReference type="EMBL" id="KB303945">
    <property type="protein sequence ID" value="ELU02532.1"/>
    <property type="molecule type" value="Genomic_DNA"/>
</dbReference>
<reference evidence="2 4" key="2">
    <citation type="journal article" date="2013" name="Nature">
        <title>Insights into bilaterian evolution from three spiralian genomes.</title>
        <authorList>
            <person name="Simakov O."/>
            <person name="Marletaz F."/>
            <person name="Cho S.J."/>
            <person name="Edsinger-Gonzales E."/>
            <person name="Havlak P."/>
            <person name="Hellsten U."/>
            <person name="Kuo D.H."/>
            <person name="Larsson T."/>
            <person name="Lv J."/>
            <person name="Arendt D."/>
            <person name="Savage R."/>
            <person name="Osoegawa K."/>
            <person name="de Jong P."/>
            <person name="Grimwood J."/>
            <person name="Chapman J.A."/>
            <person name="Shapiro H."/>
            <person name="Aerts A."/>
            <person name="Otillar R.P."/>
            <person name="Terry A.Y."/>
            <person name="Boore J.L."/>
            <person name="Grigoriev I.V."/>
            <person name="Lindberg D.R."/>
            <person name="Seaver E.C."/>
            <person name="Weisblat D.A."/>
            <person name="Putnam N.H."/>
            <person name="Rokhsar D.S."/>
        </authorList>
    </citation>
    <scope>NUCLEOTIDE SEQUENCE</scope>
    <source>
        <strain evidence="2 4">I ESC-2004</strain>
    </source>
</reference>
<dbReference type="HOGENOM" id="CLU_2173382_0_0_1"/>
<feature type="compositionally biased region" description="Basic and acidic residues" evidence="1">
    <location>
        <begin position="1"/>
        <end position="13"/>
    </location>
</feature>
<proteinExistence type="predicted"/>
<dbReference type="AlphaFoldDB" id="R7UGZ1"/>
<protein>
    <submittedName>
        <fullName evidence="2 3">Uncharacterized protein</fullName>
    </submittedName>
</protein>
<accession>R7UGZ1</accession>
<organism evidence="2">
    <name type="scientific">Capitella teleta</name>
    <name type="common">Polychaete worm</name>
    <dbReference type="NCBI Taxonomy" id="283909"/>
    <lineage>
        <taxon>Eukaryota</taxon>
        <taxon>Metazoa</taxon>
        <taxon>Spiralia</taxon>
        <taxon>Lophotrochozoa</taxon>
        <taxon>Annelida</taxon>
        <taxon>Polychaeta</taxon>
        <taxon>Sedentaria</taxon>
        <taxon>Scolecida</taxon>
        <taxon>Capitellidae</taxon>
        <taxon>Capitella</taxon>
    </lineage>
</organism>
<dbReference type="EMBL" id="AMQN01024978">
    <property type="status" value="NOT_ANNOTATED_CDS"/>
    <property type="molecule type" value="Genomic_DNA"/>
</dbReference>
<name>R7UGZ1_CAPTE</name>
<feature type="region of interest" description="Disordered" evidence="1">
    <location>
        <begin position="1"/>
        <end position="23"/>
    </location>
</feature>
<evidence type="ECO:0000313" key="2">
    <source>
        <dbReference type="EMBL" id="ELU02532.1"/>
    </source>
</evidence>
<gene>
    <name evidence="2" type="ORF">CAPTEDRAFT_187663</name>
</gene>
<dbReference type="Proteomes" id="UP000014760">
    <property type="component" value="Unassembled WGS sequence"/>
</dbReference>
<sequence length="110" mass="12312">MKTGDVFHGERYKQRNPSPSVATVQRREFRDLPAGKQELSALPKDTRFLLLYHSIWKSSIPLKIMDSSSKKALIRRVRERIWKDAGVEFDVHSLAQSTGGKGSGASINSG</sequence>
<evidence type="ECO:0000256" key="1">
    <source>
        <dbReference type="SAM" id="MobiDB-lite"/>
    </source>
</evidence>
<evidence type="ECO:0000313" key="4">
    <source>
        <dbReference type="Proteomes" id="UP000014760"/>
    </source>
</evidence>